<organism evidence="1 2">
    <name type="scientific">Haematococcus lacustris</name>
    <name type="common">Green alga</name>
    <name type="synonym">Haematococcus pluvialis</name>
    <dbReference type="NCBI Taxonomy" id="44745"/>
    <lineage>
        <taxon>Eukaryota</taxon>
        <taxon>Viridiplantae</taxon>
        <taxon>Chlorophyta</taxon>
        <taxon>core chlorophytes</taxon>
        <taxon>Chlorophyceae</taxon>
        <taxon>CS clade</taxon>
        <taxon>Chlamydomonadales</taxon>
        <taxon>Haematococcaceae</taxon>
        <taxon>Haematococcus</taxon>
    </lineage>
</organism>
<protein>
    <submittedName>
        <fullName evidence="1">Uncharacterized protein</fullName>
    </submittedName>
</protein>
<comment type="caution">
    <text evidence="1">The sequence shown here is derived from an EMBL/GenBank/DDBJ whole genome shotgun (WGS) entry which is preliminary data.</text>
</comment>
<feature type="non-terminal residue" evidence="1">
    <location>
        <position position="126"/>
    </location>
</feature>
<gene>
    <name evidence="1" type="ORF">HaLaN_15386</name>
</gene>
<accession>A0A699ZAX4</accession>
<feature type="non-terminal residue" evidence="1">
    <location>
        <position position="1"/>
    </location>
</feature>
<evidence type="ECO:0000313" key="1">
    <source>
        <dbReference type="EMBL" id="GFH18560.1"/>
    </source>
</evidence>
<evidence type="ECO:0000313" key="2">
    <source>
        <dbReference type="Proteomes" id="UP000485058"/>
    </source>
</evidence>
<reference evidence="1 2" key="1">
    <citation type="submission" date="2020-02" db="EMBL/GenBank/DDBJ databases">
        <title>Draft genome sequence of Haematococcus lacustris strain NIES-144.</title>
        <authorList>
            <person name="Morimoto D."/>
            <person name="Nakagawa S."/>
            <person name="Yoshida T."/>
            <person name="Sawayama S."/>
        </authorList>
    </citation>
    <scope>NUCLEOTIDE SEQUENCE [LARGE SCALE GENOMIC DNA]</scope>
    <source>
        <strain evidence="1 2">NIES-144</strain>
    </source>
</reference>
<proteinExistence type="predicted"/>
<name>A0A699ZAX4_HAELA</name>
<keyword evidence="2" id="KW-1185">Reference proteome</keyword>
<dbReference type="AlphaFoldDB" id="A0A699ZAX4"/>
<dbReference type="Proteomes" id="UP000485058">
    <property type="component" value="Unassembled WGS sequence"/>
</dbReference>
<dbReference type="EMBL" id="BLLF01001319">
    <property type="protein sequence ID" value="GFH18560.1"/>
    <property type="molecule type" value="Genomic_DNA"/>
</dbReference>
<sequence>MRTEVMEQPIDGGELDLEGFAAIIVGEEHKELLEALGAQLSSSLMLADQLRDSFTTYRDWVVANRGLSSDGMCREVALGSRDLDTFRADMLCYRSQLEQINKIPDVQWVLKGRGAAGQGGCGGAGK</sequence>